<accession>F4S289</accession>
<dbReference type="GeneID" id="18926104"/>
<name>F4S289_MELLP</name>
<evidence type="ECO:0000256" key="2">
    <source>
        <dbReference type="ARBA" id="ARBA00022692"/>
    </source>
</evidence>
<evidence type="ECO:0000313" key="8">
    <source>
        <dbReference type="EMBL" id="EGG01132.1"/>
    </source>
</evidence>
<dbReference type="eggNOG" id="ENOG502QT80">
    <property type="taxonomic scope" value="Eukaryota"/>
</dbReference>
<dbReference type="EMBL" id="GL883140">
    <property type="protein sequence ID" value="EGG01132.1"/>
    <property type="molecule type" value="Genomic_DNA"/>
</dbReference>
<comment type="subcellular location">
    <subcellularLocation>
        <location evidence="1">Endomembrane system</location>
        <topology evidence="1">Multi-pass membrane protein</topology>
    </subcellularLocation>
</comment>
<dbReference type="InterPro" id="IPR010482">
    <property type="entry name" value="TECPR1-like_DysF"/>
</dbReference>
<feature type="region of interest" description="Disordered" evidence="5">
    <location>
        <begin position="421"/>
        <end position="480"/>
    </location>
</feature>
<evidence type="ECO:0000313" key="9">
    <source>
        <dbReference type="Proteomes" id="UP000001072"/>
    </source>
</evidence>
<keyword evidence="3 6" id="KW-1133">Transmembrane helix</keyword>
<dbReference type="GO" id="GO:0007031">
    <property type="term" value="P:peroxisome organization"/>
    <property type="evidence" value="ECO:0007669"/>
    <property type="project" value="TreeGrafter"/>
</dbReference>
<reference evidence="9" key="1">
    <citation type="journal article" date="2011" name="Proc. Natl. Acad. Sci. U.S.A.">
        <title>Obligate biotrophy features unraveled by the genomic analysis of rust fungi.</title>
        <authorList>
            <person name="Duplessis S."/>
            <person name="Cuomo C.A."/>
            <person name="Lin Y.-C."/>
            <person name="Aerts A."/>
            <person name="Tisserant E."/>
            <person name="Veneault-Fourrey C."/>
            <person name="Joly D.L."/>
            <person name="Hacquard S."/>
            <person name="Amselem J."/>
            <person name="Cantarel B.L."/>
            <person name="Chiu R."/>
            <person name="Coutinho P.M."/>
            <person name="Feau N."/>
            <person name="Field M."/>
            <person name="Frey P."/>
            <person name="Gelhaye E."/>
            <person name="Goldberg J."/>
            <person name="Grabherr M.G."/>
            <person name="Kodira C.D."/>
            <person name="Kohler A."/>
            <person name="Kuees U."/>
            <person name="Lindquist E.A."/>
            <person name="Lucas S.M."/>
            <person name="Mago R."/>
            <person name="Mauceli E."/>
            <person name="Morin E."/>
            <person name="Murat C."/>
            <person name="Pangilinan J.L."/>
            <person name="Park R."/>
            <person name="Pearson M."/>
            <person name="Quesneville H."/>
            <person name="Rouhier N."/>
            <person name="Sakthikumar S."/>
            <person name="Salamov A.A."/>
            <person name="Schmutz J."/>
            <person name="Selles B."/>
            <person name="Shapiro H."/>
            <person name="Tanguay P."/>
            <person name="Tuskan G.A."/>
            <person name="Henrissat B."/>
            <person name="Van de Peer Y."/>
            <person name="Rouze P."/>
            <person name="Ellis J.G."/>
            <person name="Dodds P.N."/>
            <person name="Schein J.E."/>
            <person name="Zhong S."/>
            <person name="Hamelin R.C."/>
            <person name="Grigoriev I.V."/>
            <person name="Szabo L.J."/>
            <person name="Martin F."/>
        </authorList>
    </citation>
    <scope>NUCLEOTIDE SEQUENCE [LARGE SCALE GENOMIC DNA]</scope>
    <source>
        <strain evidence="9">98AG31 / pathotype 3-4-7</strain>
    </source>
</reference>
<dbReference type="PANTHER" id="PTHR31679:SF2">
    <property type="entry name" value="PEROXISOMAL MEMBRANE PROTEIN PEX30-RELATED"/>
    <property type="match status" value="1"/>
</dbReference>
<protein>
    <recommendedName>
        <fullName evidence="7">Peroxin/Ferlin domain-containing protein</fullName>
    </recommendedName>
</protein>
<dbReference type="VEuPathDB" id="FungiDB:MELLADRAFT_117855"/>
<keyword evidence="4 6" id="KW-0472">Membrane</keyword>
<dbReference type="KEGG" id="mlr:MELLADRAFT_117855"/>
<dbReference type="PANTHER" id="PTHR31679">
    <property type="entry name" value="PEROXISOMAL MEMBRANE PROTEIN PEX30-RELATED"/>
    <property type="match status" value="1"/>
</dbReference>
<dbReference type="Proteomes" id="UP000001072">
    <property type="component" value="Unassembled WGS sequence"/>
</dbReference>
<dbReference type="OrthoDB" id="5586090at2759"/>
<dbReference type="GO" id="GO:0012505">
    <property type="term" value="C:endomembrane system"/>
    <property type="evidence" value="ECO:0007669"/>
    <property type="project" value="UniProtKB-SubCell"/>
</dbReference>
<feature type="region of interest" description="Disordered" evidence="5">
    <location>
        <begin position="390"/>
        <end position="409"/>
    </location>
</feature>
<sequence>MATALDTYLNDPSLEINYHYYHHHHHQVNMNQQNTKTSTPIQTILSLPPSILSFLVRSQPIINSIASLSLIIRWSHPTGHYPSWLLLFSWSFFCLSSEYLINYVGFNLILTLTLTFTWLKAINPNQSIQTTTNQDQSITPPQTNPTALINTLDSFQVIVDHAHLLSITIIQPIQSILNWSDYQQSKTCLYASLTSIPFTLLLTRCLGIQNLFLIMGSILILWSAPWFTLFRKLIWRSRILRSFCRVCLRICLFGGIGVWDEIKRGDHHGDSIKIIPSRNSNPKPDSDENYTNHDDGFQSAMVKHSRDEEDDEHKQEIEVRFTIFENQRWWMGLDWTNTLLPHERPNWTDSSHTPVPGPTDFKLPNPTITSSGKKIQWKWQDRDWTISKASPGLINPDTTTKPHHPLSSPLRLSMKSILNSSSPNDLNGLMNRSETQKSRSGSLSFGQQAGSELEKNLREAVASSGLSTEAMVEGEDPSVPWDVDTNGWQYGDNHWEKLSRKAGIGRYTRRRAWVRRAVMVSTENHQESEEEETEIERVEKMIPSTPKNKDALRRRLVNTN</sequence>
<feature type="domain" description="Peroxin/Ferlin" evidence="7">
    <location>
        <begin position="316"/>
        <end position="387"/>
    </location>
</feature>
<evidence type="ECO:0000256" key="6">
    <source>
        <dbReference type="SAM" id="Phobius"/>
    </source>
</evidence>
<feature type="region of interest" description="Disordered" evidence="5">
    <location>
        <begin position="273"/>
        <end position="294"/>
    </location>
</feature>
<dbReference type="RefSeq" id="XP_007415482.1">
    <property type="nucleotide sequence ID" value="XM_007415420.1"/>
</dbReference>
<dbReference type="SMART" id="SM00693">
    <property type="entry name" value="DysFN"/>
    <property type="match status" value="1"/>
</dbReference>
<keyword evidence="2 6" id="KW-0812">Transmembrane</keyword>
<dbReference type="InParanoid" id="F4S289"/>
<feature type="transmembrane region" description="Helical" evidence="6">
    <location>
        <begin position="211"/>
        <end position="230"/>
    </location>
</feature>
<dbReference type="STRING" id="747676.F4S289"/>
<feature type="compositionally biased region" description="Polar residues" evidence="5">
    <location>
        <begin position="421"/>
        <end position="450"/>
    </location>
</feature>
<proteinExistence type="predicted"/>
<dbReference type="AlphaFoldDB" id="F4S289"/>
<keyword evidence="9" id="KW-1185">Reference proteome</keyword>
<dbReference type="InterPro" id="IPR052646">
    <property type="entry name" value="Peroxisomal_PEX28-32"/>
</dbReference>
<evidence type="ECO:0000259" key="7">
    <source>
        <dbReference type="SMART" id="SM00693"/>
    </source>
</evidence>
<feature type="compositionally biased region" description="Basic and acidic residues" evidence="5">
    <location>
        <begin position="284"/>
        <end position="294"/>
    </location>
</feature>
<evidence type="ECO:0000256" key="1">
    <source>
        <dbReference type="ARBA" id="ARBA00004127"/>
    </source>
</evidence>
<evidence type="ECO:0000256" key="3">
    <source>
        <dbReference type="ARBA" id="ARBA00022989"/>
    </source>
</evidence>
<dbReference type="Pfam" id="PF06398">
    <property type="entry name" value="Pex24p"/>
    <property type="match status" value="1"/>
</dbReference>
<evidence type="ECO:0000256" key="4">
    <source>
        <dbReference type="ARBA" id="ARBA00023136"/>
    </source>
</evidence>
<evidence type="ECO:0000256" key="5">
    <source>
        <dbReference type="SAM" id="MobiDB-lite"/>
    </source>
</evidence>
<gene>
    <name evidence="8" type="ORF">MELLADRAFT_117855</name>
</gene>
<dbReference type="InterPro" id="IPR006614">
    <property type="entry name" value="Peroxin/Ferlin"/>
</dbReference>
<organism evidence="9">
    <name type="scientific">Melampsora larici-populina (strain 98AG31 / pathotype 3-4-7)</name>
    <name type="common">Poplar leaf rust fungus</name>
    <dbReference type="NCBI Taxonomy" id="747676"/>
    <lineage>
        <taxon>Eukaryota</taxon>
        <taxon>Fungi</taxon>
        <taxon>Dikarya</taxon>
        <taxon>Basidiomycota</taxon>
        <taxon>Pucciniomycotina</taxon>
        <taxon>Pucciniomycetes</taxon>
        <taxon>Pucciniales</taxon>
        <taxon>Melampsoraceae</taxon>
        <taxon>Melampsora</taxon>
    </lineage>
</organism>
<dbReference type="GO" id="GO:0005778">
    <property type="term" value="C:peroxisomal membrane"/>
    <property type="evidence" value="ECO:0007669"/>
    <property type="project" value="UniProtKB-ARBA"/>
</dbReference>
<dbReference type="HOGENOM" id="CLU_025142_0_0_1"/>